<dbReference type="AlphaFoldDB" id="A0A3M7SKK2"/>
<comment type="similarity">
    <text evidence="2 6">Belongs to the synaptogyrin family.</text>
</comment>
<protein>
    <recommendedName>
        <fullName evidence="6">Synaptogyrin</fullName>
    </recommendedName>
</protein>
<evidence type="ECO:0000256" key="3">
    <source>
        <dbReference type="ARBA" id="ARBA00022692"/>
    </source>
</evidence>
<feature type="transmembrane region" description="Helical" evidence="6">
    <location>
        <begin position="84"/>
        <end position="103"/>
    </location>
</feature>
<dbReference type="Proteomes" id="UP000276133">
    <property type="component" value="Unassembled WGS sequence"/>
</dbReference>
<feature type="transmembrane region" description="Helical" evidence="6">
    <location>
        <begin position="46"/>
        <end position="64"/>
    </location>
</feature>
<feature type="transmembrane region" description="Helical" evidence="6">
    <location>
        <begin position="124"/>
        <end position="143"/>
    </location>
</feature>
<dbReference type="PANTHER" id="PTHR10838:SF20">
    <property type="entry name" value="SYNAPTOGYRIN"/>
    <property type="match status" value="1"/>
</dbReference>
<dbReference type="PROSITE" id="PS51225">
    <property type="entry name" value="MARVEL"/>
    <property type="match status" value="1"/>
</dbReference>
<keyword evidence="5 6" id="KW-0472">Membrane</keyword>
<sequence length="230" mass="25933">MNIASIIEFFESMIKSTSLTKNDAAYGAGMAGAPFDPAGFMKKPQVILRIINLLFSLIVFSSIATEASYKQGTCAMNNDGTACGYGILVGVIGFLSCIVFLILDARFENLSSIKIRKRVVVADMIFSFVWSVVWFLIFCYNANEWRKTSAELEAKSEAYLIRLSLAFTFFSIITWSMIGLLNFLRYRQGVSDIFDNGYEDPNQEQIPTEPYRQAPFNNNFNSEMGYQANY</sequence>
<keyword evidence="3 6" id="KW-0812">Transmembrane</keyword>
<reference evidence="8 9" key="1">
    <citation type="journal article" date="2018" name="Sci. Rep.">
        <title>Genomic signatures of local adaptation to the degree of environmental predictability in rotifers.</title>
        <authorList>
            <person name="Franch-Gras L."/>
            <person name="Hahn C."/>
            <person name="Garcia-Roger E.M."/>
            <person name="Carmona M.J."/>
            <person name="Serra M."/>
            <person name="Gomez A."/>
        </authorList>
    </citation>
    <scope>NUCLEOTIDE SEQUENCE [LARGE SCALE GENOMIC DNA]</scope>
    <source>
        <strain evidence="8">HYR1</strain>
    </source>
</reference>
<dbReference type="Pfam" id="PF01284">
    <property type="entry name" value="MARVEL"/>
    <property type="match status" value="1"/>
</dbReference>
<organism evidence="8 9">
    <name type="scientific">Brachionus plicatilis</name>
    <name type="common">Marine rotifer</name>
    <name type="synonym">Brachionus muelleri</name>
    <dbReference type="NCBI Taxonomy" id="10195"/>
    <lineage>
        <taxon>Eukaryota</taxon>
        <taxon>Metazoa</taxon>
        <taxon>Spiralia</taxon>
        <taxon>Gnathifera</taxon>
        <taxon>Rotifera</taxon>
        <taxon>Eurotatoria</taxon>
        <taxon>Monogononta</taxon>
        <taxon>Pseudotrocha</taxon>
        <taxon>Ploima</taxon>
        <taxon>Brachionidae</taxon>
        <taxon>Brachionus</taxon>
    </lineage>
</organism>
<dbReference type="STRING" id="10195.A0A3M7SKK2"/>
<dbReference type="GO" id="GO:0030672">
    <property type="term" value="C:synaptic vesicle membrane"/>
    <property type="evidence" value="ECO:0007669"/>
    <property type="project" value="TreeGrafter"/>
</dbReference>
<evidence type="ECO:0000256" key="4">
    <source>
        <dbReference type="ARBA" id="ARBA00022989"/>
    </source>
</evidence>
<evidence type="ECO:0000256" key="6">
    <source>
        <dbReference type="PIRNR" id="PIRNR011282"/>
    </source>
</evidence>
<dbReference type="InterPro" id="IPR016579">
    <property type="entry name" value="Synaptogyrin"/>
</dbReference>
<dbReference type="PANTHER" id="PTHR10838">
    <property type="entry name" value="SYNAPTOGYRIN"/>
    <property type="match status" value="1"/>
</dbReference>
<comment type="subcellular location">
    <subcellularLocation>
        <location evidence="1 6">Membrane</location>
        <topology evidence="1 6">Multi-pass membrane protein</topology>
    </subcellularLocation>
</comment>
<keyword evidence="4 6" id="KW-1133">Transmembrane helix</keyword>
<evidence type="ECO:0000256" key="1">
    <source>
        <dbReference type="ARBA" id="ARBA00004141"/>
    </source>
</evidence>
<evidence type="ECO:0000313" key="8">
    <source>
        <dbReference type="EMBL" id="RNA36286.1"/>
    </source>
</evidence>
<feature type="transmembrane region" description="Helical" evidence="6">
    <location>
        <begin position="163"/>
        <end position="184"/>
    </location>
</feature>
<dbReference type="EMBL" id="REGN01001205">
    <property type="protein sequence ID" value="RNA36286.1"/>
    <property type="molecule type" value="Genomic_DNA"/>
</dbReference>
<evidence type="ECO:0000256" key="2">
    <source>
        <dbReference type="ARBA" id="ARBA00010252"/>
    </source>
</evidence>
<accession>A0A3M7SKK2</accession>
<keyword evidence="9" id="KW-1185">Reference proteome</keyword>
<comment type="caution">
    <text evidence="8">The sequence shown here is derived from an EMBL/GenBank/DDBJ whole genome shotgun (WGS) entry which is preliminary data.</text>
</comment>
<evidence type="ECO:0000256" key="5">
    <source>
        <dbReference type="ARBA" id="ARBA00023136"/>
    </source>
</evidence>
<dbReference type="PIRSF" id="PIRSF011282">
    <property type="entry name" value="Synaptogyrin"/>
    <property type="match status" value="1"/>
</dbReference>
<name>A0A3M7SKK2_BRAPC</name>
<proteinExistence type="inferred from homology"/>
<feature type="domain" description="MARVEL" evidence="7">
    <location>
        <begin position="40"/>
        <end position="187"/>
    </location>
</feature>
<dbReference type="InterPro" id="IPR008253">
    <property type="entry name" value="Marvel"/>
</dbReference>
<gene>
    <name evidence="8" type="ORF">BpHYR1_016583</name>
</gene>
<dbReference type="GO" id="GO:0031594">
    <property type="term" value="C:neuromuscular junction"/>
    <property type="evidence" value="ECO:0007669"/>
    <property type="project" value="TreeGrafter"/>
</dbReference>
<evidence type="ECO:0000313" key="9">
    <source>
        <dbReference type="Proteomes" id="UP000276133"/>
    </source>
</evidence>
<dbReference type="OrthoDB" id="10041611at2759"/>
<evidence type="ECO:0000259" key="7">
    <source>
        <dbReference type="PROSITE" id="PS51225"/>
    </source>
</evidence>